<evidence type="ECO:0000313" key="1">
    <source>
        <dbReference type="EMBL" id="KAA6304391.1"/>
    </source>
</evidence>
<comment type="caution">
    <text evidence="1">The sequence shown here is derived from an EMBL/GenBank/DDBJ whole genome shotgun (WGS) entry which is preliminary data.</text>
</comment>
<accession>A0A5J4P6S1</accession>
<gene>
    <name evidence="1" type="ORF">EZS27_043960</name>
</gene>
<organism evidence="1">
    <name type="scientific">termite gut metagenome</name>
    <dbReference type="NCBI Taxonomy" id="433724"/>
    <lineage>
        <taxon>unclassified sequences</taxon>
        <taxon>metagenomes</taxon>
        <taxon>organismal metagenomes</taxon>
    </lineage>
</organism>
<dbReference type="AlphaFoldDB" id="A0A5J4P6S1"/>
<feature type="non-terminal residue" evidence="1">
    <location>
        <position position="53"/>
    </location>
</feature>
<name>A0A5J4P6S1_9ZZZZ</name>
<dbReference type="EMBL" id="SNRY01011552">
    <property type="protein sequence ID" value="KAA6304391.1"/>
    <property type="molecule type" value="Genomic_DNA"/>
</dbReference>
<protein>
    <submittedName>
        <fullName evidence="1">Uncharacterized protein</fullName>
    </submittedName>
</protein>
<proteinExistence type="predicted"/>
<sequence>MPLNRRLFFPLFLTQATANYEIYLCEINGGNLHNAIPREACAVCALPNEAKHA</sequence>
<reference evidence="1" key="1">
    <citation type="submission" date="2019-03" db="EMBL/GenBank/DDBJ databases">
        <title>Single cell metagenomics reveals metabolic interactions within the superorganism composed of flagellate Streblomastix strix and complex community of Bacteroidetes bacteria on its surface.</title>
        <authorList>
            <person name="Treitli S.C."/>
            <person name="Kolisko M."/>
            <person name="Husnik F."/>
            <person name="Keeling P."/>
            <person name="Hampl V."/>
        </authorList>
    </citation>
    <scope>NUCLEOTIDE SEQUENCE</scope>
    <source>
        <strain evidence="1">STM</strain>
    </source>
</reference>